<evidence type="ECO:0000313" key="10">
    <source>
        <dbReference type="EMBL" id="EPG73501.1"/>
    </source>
</evidence>
<dbReference type="Proteomes" id="UP000014540">
    <property type="component" value="Unassembled WGS sequence"/>
</dbReference>
<gene>
    <name evidence="10" type="ORF">LEP1GSC058_4003</name>
</gene>
<reference evidence="10" key="1">
    <citation type="submission" date="2013-04" db="EMBL/GenBank/DDBJ databases">
        <authorList>
            <person name="Harkins D.M."/>
            <person name="Durkin A.S."/>
            <person name="Selengut J.D."/>
            <person name="Sanka R."/>
            <person name="DePew J."/>
            <person name="Purushe J."/>
            <person name="Ahmed A."/>
            <person name="van der Linden H."/>
            <person name="Goris M.G.A."/>
            <person name="Hartskeerl R.A."/>
            <person name="Vinetz J.M."/>
            <person name="Sutton G.G."/>
            <person name="Nelson W.C."/>
            <person name="Fouts D.E."/>
        </authorList>
    </citation>
    <scope>NUCLEOTIDE SEQUENCE [LARGE SCALE GENOMIC DNA]</scope>
    <source>
        <strain evidence="10">BUT 6</strain>
    </source>
</reference>
<dbReference type="AlphaFoldDB" id="S3USX5"/>
<keyword evidence="6" id="KW-0482">Metalloprotease</keyword>
<organism evidence="10 11">
    <name type="scientific">Leptospira fainei serovar Hurstbridge str. BUT 6</name>
    <dbReference type="NCBI Taxonomy" id="1193011"/>
    <lineage>
        <taxon>Bacteria</taxon>
        <taxon>Pseudomonadati</taxon>
        <taxon>Spirochaetota</taxon>
        <taxon>Spirochaetia</taxon>
        <taxon>Leptospirales</taxon>
        <taxon>Leptospiraceae</taxon>
        <taxon>Leptospira</taxon>
    </lineage>
</organism>
<accession>S3USX5</accession>
<comment type="cofactor">
    <cofactor evidence="1">
        <name>Zn(2+)</name>
        <dbReference type="ChEBI" id="CHEBI:29105"/>
    </cofactor>
</comment>
<dbReference type="GO" id="GO:0005615">
    <property type="term" value="C:extracellular space"/>
    <property type="evidence" value="ECO:0007669"/>
    <property type="project" value="TreeGrafter"/>
</dbReference>
<dbReference type="GO" id="GO:0006508">
    <property type="term" value="P:proteolysis"/>
    <property type="evidence" value="ECO:0007669"/>
    <property type="project" value="UniProtKB-KW"/>
</dbReference>
<comment type="similarity">
    <text evidence="2 7">Belongs to the peptidase M14 family.</text>
</comment>
<feature type="active site" description="Proton donor/acceptor" evidence="7">
    <location>
        <position position="409"/>
    </location>
</feature>
<dbReference type="InterPro" id="IPR000834">
    <property type="entry name" value="Peptidase_M14"/>
</dbReference>
<evidence type="ECO:0000256" key="6">
    <source>
        <dbReference type="ARBA" id="ARBA00023049"/>
    </source>
</evidence>
<dbReference type="Gene3D" id="3.40.630.10">
    <property type="entry name" value="Zn peptidases"/>
    <property type="match status" value="1"/>
</dbReference>
<evidence type="ECO:0000256" key="3">
    <source>
        <dbReference type="ARBA" id="ARBA00022670"/>
    </source>
</evidence>
<evidence type="ECO:0000256" key="5">
    <source>
        <dbReference type="ARBA" id="ARBA00022833"/>
    </source>
</evidence>
<dbReference type="GO" id="GO:0008270">
    <property type="term" value="F:zinc ion binding"/>
    <property type="evidence" value="ECO:0007669"/>
    <property type="project" value="InterPro"/>
</dbReference>
<evidence type="ECO:0000256" key="2">
    <source>
        <dbReference type="ARBA" id="ARBA00005988"/>
    </source>
</evidence>
<dbReference type="GO" id="GO:0004181">
    <property type="term" value="F:metallocarboxypeptidase activity"/>
    <property type="evidence" value="ECO:0007669"/>
    <property type="project" value="InterPro"/>
</dbReference>
<keyword evidence="8" id="KW-0472">Membrane</keyword>
<dbReference type="PRINTS" id="PR00765">
    <property type="entry name" value="CRBOXYPTASEA"/>
</dbReference>
<sequence>MSLLLFFLVCRRGGIRLSLPPVQFRFRFRLSIILAGCLILSFFASCIYRTTIPARPLNDSGKTILVRVDRSAKEEFLRITDYRIPFTFEEKDSYYAVLPKATLKQYGFPKNGISIVGKYPFKYYSGNYQDLTNESIFALGDVRKGYKDNSLNFHYLYWTTKLFPGQASFEVIGKSARGSDIFAILLTDTRRSDDGKVSLLFNCAHHSNEVISVEHCYDVIYGILSSKKDYSDALSKLKIWIVPIVNPDGAKVFWHDTIAMGRKNGAPGYGPILEKDNPGVDINRNYPFFWGKTKSNQTSSVPASTFYRGPSPASEPETKAMIALAEKERFAGSISYHAYANCILVPYSIDDTKNPDPDLTWELGKKIASEIRSYNPEKSFQARKNIYGVDGVDQDYFFFKYGTLAYLLETSHSNPPYSDVPKIVESMRPAWTLLLEEILEGNKIFFRIRDEGGHPLSVNVIYENQTFFQNETRSSRPRDGIFFQSFPSLRKIRIRLEKEGYETLYWEGPTWKSWKAVDLVLKKTRY</sequence>
<keyword evidence="3" id="KW-0645">Protease</keyword>
<keyword evidence="5" id="KW-0862">Zinc</keyword>
<evidence type="ECO:0000256" key="1">
    <source>
        <dbReference type="ARBA" id="ARBA00001947"/>
    </source>
</evidence>
<dbReference type="PROSITE" id="PS52035">
    <property type="entry name" value="PEPTIDASE_M14"/>
    <property type="match status" value="1"/>
</dbReference>
<feature type="domain" description="Peptidase M14" evidence="9">
    <location>
        <begin position="145"/>
        <end position="438"/>
    </location>
</feature>
<keyword evidence="4" id="KW-0378">Hydrolase</keyword>
<evidence type="ECO:0000259" key="9">
    <source>
        <dbReference type="PROSITE" id="PS52035"/>
    </source>
</evidence>
<evidence type="ECO:0000256" key="4">
    <source>
        <dbReference type="ARBA" id="ARBA00022801"/>
    </source>
</evidence>
<dbReference type="Pfam" id="PF00246">
    <property type="entry name" value="Peptidase_M14"/>
    <property type="match status" value="1"/>
</dbReference>
<name>S3USX5_9LEPT</name>
<dbReference type="PANTHER" id="PTHR11705">
    <property type="entry name" value="PROTEASE FAMILY M14 CARBOXYPEPTIDASE A,B"/>
    <property type="match status" value="1"/>
</dbReference>
<evidence type="ECO:0000256" key="7">
    <source>
        <dbReference type="PROSITE-ProRule" id="PRU01379"/>
    </source>
</evidence>
<keyword evidence="8" id="KW-1133">Transmembrane helix</keyword>
<proteinExistence type="inferred from homology"/>
<comment type="caution">
    <text evidence="10">The sequence shown here is derived from an EMBL/GenBank/DDBJ whole genome shotgun (WGS) entry which is preliminary data.</text>
</comment>
<dbReference type="SUPFAM" id="SSF53187">
    <property type="entry name" value="Zn-dependent exopeptidases"/>
    <property type="match status" value="1"/>
</dbReference>
<keyword evidence="8" id="KW-0812">Transmembrane</keyword>
<dbReference type="PANTHER" id="PTHR11705:SF143">
    <property type="entry name" value="SLL0236 PROTEIN"/>
    <property type="match status" value="1"/>
</dbReference>
<protein>
    <submittedName>
        <fullName evidence="10">Zinc carboxypeptidase</fullName>
    </submittedName>
</protein>
<evidence type="ECO:0000256" key="8">
    <source>
        <dbReference type="SAM" id="Phobius"/>
    </source>
</evidence>
<dbReference type="SMART" id="SM00631">
    <property type="entry name" value="Zn_pept"/>
    <property type="match status" value="1"/>
</dbReference>
<dbReference type="EMBL" id="AKWZ02000010">
    <property type="protein sequence ID" value="EPG73501.1"/>
    <property type="molecule type" value="Genomic_DNA"/>
</dbReference>
<keyword evidence="10" id="KW-0121">Carboxypeptidase</keyword>
<dbReference type="STRING" id="1193011.LEP1GSC058_4003"/>
<keyword evidence="11" id="KW-1185">Reference proteome</keyword>
<feature type="transmembrane region" description="Helical" evidence="8">
    <location>
        <begin position="28"/>
        <end position="48"/>
    </location>
</feature>
<evidence type="ECO:0000313" key="11">
    <source>
        <dbReference type="Proteomes" id="UP000014540"/>
    </source>
</evidence>